<organism evidence="3 4">
    <name type="scientific">Vreelandella rituensis</name>
    <dbReference type="NCBI Taxonomy" id="2282306"/>
    <lineage>
        <taxon>Bacteria</taxon>
        <taxon>Pseudomonadati</taxon>
        <taxon>Pseudomonadota</taxon>
        <taxon>Gammaproteobacteria</taxon>
        <taxon>Oceanospirillales</taxon>
        <taxon>Halomonadaceae</taxon>
        <taxon>Vreelandella</taxon>
    </lineage>
</organism>
<dbReference type="AlphaFoldDB" id="A0A368U6Y2"/>
<dbReference type="OrthoDB" id="6169202at2"/>
<dbReference type="EMBL" id="QPIJ01000023">
    <property type="protein sequence ID" value="RCV90813.1"/>
    <property type="molecule type" value="Genomic_DNA"/>
</dbReference>
<comment type="caution">
    <text evidence="3">The sequence shown here is derived from an EMBL/GenBank/DDBJ whole genome shotgun (WGS) entry which is preliminary data.</text>
</comment>
<evidence type="ECO:0000313" key="3">
    <source>
        <dbReference type="EMBL" id="RCV90813.1"/>
    </source>
</evidence>
<feature type="chain" id="PRO_5016875754" description="Zinc resistance-associated protein" evidence="2">
    <location>
        <begin position="29"/>
        <end position="128"/>
    </location>
</feature>
<gene>
    <name evidence="3" type="ORF">DU506_10890</name>
</gene>
<evidence type="ECO:0000256" key="2">
    <source>
        <dbReference type="SAM" id="SignalP"/>
    </source>
</evidence>
<feature type="signal peptide" evidence="2">
    <location>
        <begin position="1"/>
        <end position="28"/>
    </location>
</feature>
<evidence type="ECO:0000256" key="1">
    <source>
        <dbReference type="SAM" id="MobiDB-lite"/>
    </source>
</evidence>
<evidence type="ECO:0000313" key="4">
    <source>
        <dbReference type="Proteomes" id="UP000253204"/>
    </source>
</evidence>
<evidence type="ECO:0008006" key="5">
    <source>
        <dbReference type="Google" id="ProtNLM"/>
    </source>
</evidence>
<feature type="region of interest" description="Disordered" evidence="1">
    <location>
        <begin position="104"/>
        <end position="128"/>
    </location>
</feature>
<accession>A0A368U6Y2</accession>
<keyword evidence="2" id="KW-0732">Signal</keyword>
<sequence length="128" mass="14861">MTAQRISKFLAPALFALAIAPFTLTAQAGQDDDKAERGHGRMQLHEEHRQALHERAGFDEETRAELASAHEEYLAARRELRDQHRERMDEILDEDEQQALHDAMQEMRTEMREKARDNHGNRGERNSD</sequence>
<dbReference type="Proteomes" id="UP000253204">
    <property type="component" value="Unassembled WGS sequence"/>
</dbReference>
<reference evidence="3 4" key="1">
    <citation type="submission" date="2018-07" db="EMBL/GenBank/DDBJ databases">
        <title>Halomonas rutogse sp. nov., isolated from Lake TangqianCo on Tibetan Plateau.</title>
        <authorList>
            <person name="Lu H."/>
            <person name="Xing P."/>
            <person name="Wu Q."/>
        </authorList>
    </citation>
    <scope>NUCLEOTIDE SEQUENCE [LARGE SCALE GENOMIC DNA]</scope>
    <source>
        <strain evidence="3 4">TQ8S</strain>
    </source>
</reference>
<dbReference type="RefSeq" id="WP_114486966.1">
    <property type="nucleotide sequence ID" value="NZ_CBCSHM010000027.1"/>
</dbReference>
<proteinExistence type="predicted"/>
<protein>
    <recommendedName>
        <fullName evidence="5">Zinc resistance-associated protein</fullName>
    </recommendedName>
</protein>
<keyword evidence="4" id="KW-1185">Reference proteome</keyword>
<name>A0A368U6Y2_9GAMM</name>